<evidence type="ECO:0000256" key="2">
    <source>
        <dbReference type="ARBA" id="ARBA00006479"/>
    </source>
</evidence>
<keyword evidence="3" id="KW-0119">Carbohydrate metabolism</keyword>
<dbReference type="SUPFAM" id="SSF46785">
    <property type="entry name" value="Winged helix' DNA-binding domain"/>
    <property type="match status" value="1"/>
</dbReference>
<comment type="function">
    <text evidence="1">Transcriptional repressor of xylose-utilizing enzymes.</text>
</comment>
<dbReference type="GO" id="GO:0042732">
    <property type="term" value="P:D-xylose metabolic process"/>
    <property type="evidence" value="ECO:0007669"/>
    <property type="project" value="UniProtKB-KW"/>
</dbReference>
<evidence type="ECO:0000256" key="1">
    <source>
        <dbReference type="ARBA" id="ARBA00002486"/>
    </source>
</evidence>
<evidence type="ECO:0000256" key="3">
    <source>
        <dbReference type="ARBA" id="ARBA00022629"/>
    </source>
</evidence>
<dbReference type="SUPFAM" id="SSF53067">
    <property type="entry name" value="Actin-like ATPase domain"/>
    <property type="match status" value="1"/>
</dbReference>
<evidence type="ECO:0000313" key="5">
    <source>
        <dbReference type="Proteomes" id="UP000095544"/>
    </source>
</evidence>
<dbReference type="EMBL" id="CYZU01000028">
    <property type="protein sequence ID" value="CUO68058.1"/>
    <property type="molecule type" value="Genomic_DNA"/>
</dbReference>
<dbReference type="Gene3D" id="3.30.420.40">
    <property type="match status" value="2"/>
</dbReference>
<proteinExistence type="inferred from homology"/>
<dbReference type="InterPro" id="IPR036388">
    <property type="entry name" value="WH-like_DNA-bd_sf"/>
</dbReference>
<protein>
    <submittedName>
        <fullName evidence="4">Making large colonies protein</fullName>
    </submittedName>
</protein>
<dbReference type="RefSeq" id="WP_055153899.1">
    <property type="nucleotide sequence ID" value="NZ_CYZU01000028.1"/>
</dbReference>
<dbReference type="Pfam" id="PF00480">
    <property type="entry name" value="ROK"/>
    <property type="match status" value="1"/>
</dbReference>
<dbReference type="InterPro" id="IPR000600">
    <property type="entry name" value="ROK"/>
</dbReference>
<gene>
    <name evidence="4" type="primary">mlc_1</name>
    <name evidence="4" type="ORF">ERS852491_02947</name>
</gene>
<evidence type="ECO:0000313" key="4">
    <source>
        <dbReference type="EMBL" id="CUO68058.1"/>
    </source>
</evidence>
<dbReference type="Proteomes" id="UP000095544">
    <property type="component" value="Unassembled WGS sequence"/>
</dbReference>
<dbReference type="PANTHER" id="PTHR18964">
    <property type="entry name" value="ROK (REPRESSOR, ORF, KINASE) FAMILY"/>
    <property type="match status" value="1"/>
</dbReference>
<accession>A0A174H4A6</accession>
<name>A0A174H4A6_9FIRM</name>
<dbReference type="STRING" id="39482.ERS852491_02947"/>
<sequence length="374" mass="42088">MTENKLNNMDVKRNNRSRVYHLLYEHGPESLKNIAGILDMSMPTLLQNVKELKAENLIMDSGVKESTGGRRPKVIGCNFAAKVSVGLDITRNHAVFMLIDLKGNILQYRRIRYTFKNEKEYFDNLVIKLEDFLEEWDVERSTILGVGISLPGIIDADSKYMMVGKVLDFDGGDLDEFRSRIPYPCLFSNDANAGGFAELWRAGNLENVIYLSLSNTVGGAILINGQNYYGETQKGGEFGHLIIKPGGKACYCGRRGCVNAYCSATNLRLGEETLEDFFRKLAKGEEIQKKVWDEYKEYLVLTILNLRTSFDCDIILGGYVGSFLGDYVEEIAAEVQKNSLFCEEVNFIKTCYYQYESSAVGAALMHVKEFVSGI</sequence>
<comment type="similarity">
    <text evidence="2">Belongs to the ROK (NagC/XylR) family.</text>
</comment>
<dbReference type="InterPro" id="IPR043129">
    <property type="entry name" value="ATPase_NBD"/>
</dbReference>
<dbReference type="OrthoDB" id="9796533at2"/>
<dbReference type="Gene3D" id="1.10.10.10">
    <property type="entry name" value="Winged helix-like DNA-binding domain superfamily/Winged helix DNA-binding domain"/>
    <property type="match status" value="1"/>
</dbReference>
<dbReference type="AlphaFoldDB" id="A0A174H4A6"/>
<dbReference type="PANTHER" id="PTHR18964:SF149">
    <property type="entry name" value="BIFUNCTIONAL UDP-N-ACETYLGLUCOSAMINE 2-EPIMERASE_N-ACETYLMANNOSAMINE KINASE"/>
    <property type="match status" value="1"/>
</dbReference>
<organism evidence="4 5">
    <name type="scientific">Faecalicatena contorta</name>
    <dbReference type="NCBI Taxonomy" id="39482"/>
    <lineage>
        <taxon>Bacteria</taxon>
        <taxon>Bacillati</taxon>
        <taxon>Bacillota</taxon>
        <taxon>Clostridia</taxon>
        <taxon>Lachnospirales</taxon>
        <taxon>Lachnospiraceae</taxon>
        <taxon>Faecalicatena</taxon>
    </lineage>
</organism>
<reference evidence="4 5" key="1">
    <citation type="submission" date="2015-09" db="EMBL/GenBank/DDBJ databases">
        <authorList>
            <consortium name="Pathogen Informatics"/>
        </authorList>
    </citation>
    <scope>NUCLEOTIDE SEQUENCE [LARGE SCALE GENOMIC DNA]</scope>
    <source>
        <strain evidence="4 5">2789STDY5834876</strain>
    </source>
</reference>
<dbReference type="InterPro" id="IPR036390">
    <property type="entry name" value="WH_DNA-bd_sf"/>
</dbReference>
<keyword evidence="3" id="KW-0859">Xylose metabolism</keyword>